<dbReference type="InterPro" id="IPR019734">
    <property type="entry name" value="TPR_rpt"/>
</dbReference>
<evidence type="ECO:0000256" key="9">
    <source>
        <dbReference type="SAM" id="Coils"/>
    </source>
</evidence>
<evidence type="ECO:0000256" key="6">
    <source>
        <dbReference type="ARBA" id="ARBA00022777"/>
    </source>
</evidence>
<dbReference type="PROSITE" id="PS50005">
    <property type="entry name" value="TPR"/>
    <property type="match status" value="2"/>
</dbReference>
<dbReference type="PANTHER" id="PTHR41523">
    <property type="entry name" value="TWO-COMPONENT SYSTEM SENSOR PROTEIN"/>
    <property type="match status" value="1"/>
</dbReference>
<evidence type="ECO:0000256" key="5">
    <source>
        <dbReference type="ARBA" id="ARBA00022741"/>
    </source>
</evidence>
<dbReference type="Pfam" id="PF13181">
    <property type="entry name" value="TPR_8"/>
    <property type="match status" value="1"/>
</dbReference>
<keyword evidence="7" id="KW-0067">ATP-binding</keyword>
<gene>
    <name evidence="13" type="ORF">B0I10_10541</name>
</gene>
<dbReference type="SMART" id="SM00387">
    <property type="entry name" value="HATPase_c"/>
    <property type="match status" value="1"/>
</dbReference>
<dbReference type="OrthoDB" id="9767435at2"/>
<evidence type="ECO:0000256" key="4">
    <source>
        <dbReference type="ARBA" id="ARBA00022679"/>
    </source>
</evidence>
<evidence type="ECO:0000313" key="14">
    <source>
        <dbReference type="Proteomes" id="UP000249518"/>
    </source>
</evidence>
<sequence length="629" mass="71233">MTMKLKLLIFLLFPFIIHSQQATLAELERKLNSEKNQTKKFEIISEMVNIAFGNDMKQALELAKKGVQLADQVNDKNWQPKFYEMEGRMHANLLQLDSANLFFDKAMKGYKAIENRRGQASTSFKMAWVLKKKGEYEKAMQKNIYALKLMESIDDKAGICDAMTRISWDLTKQNRLNEALDYAEKAIEMAEKNNLTSEFFYVYSNAGDVAIAMEKNQVSLDYFNKAAAIVKEQNLGLTSLVDIGNSQGNALKKLGRYDEAIRFYTNSLRMAKESNYHNGITTVTANLGEINLLKGNYKEALPYQLETVRLQETNNDIANLIENYHHVSTIYRKLNDFESALSYKQKAYDLRDSIGSIESDAKMSELLTKYETEKKEETIAFQEAKIAQQKLVQYLGIVVVALLLGLLIFALISYRNRSKSNRLLAQKNAENELLMKEIHHRVKNNLEIVSSLLALQSAQIDDLKTKEAMTEGQNRVNSISIVHQKLYQGTNLGSIEMKDYFLNLSQSILDSFGAEQKVKLNLAMEKLDLDIDTAVPLGLIINELLTNTIKYAFPEGDKGTITIKLEKQNDQHLHLVVTDNGIGKSGITHGTGFGTQLVSLLTQQLNGTMKEESENGTTHIFDFKLRKAA</sequence>
<keyword evidence="8" id="KW-0802">TPR repeat</keyword>
<feature type="chain" id="PRO_5016463556" description="histidine kinase" evidence="11">
    <location>
        <begin position="23"/>
        <end position="629"/>
    </location>
</feature>
<feature type="signal peptide" evidence="11">
    <location>
        <begin position="1"/>
        <end position="22"/>
    </location>
</feature>
<dbReference type="EC" id="2.7.13.3" evidence="2"/>
<keyword evidence="10" id="KW-0472">Membrane</keyword>
<evidence type="ECO:0000256" key="8">
    <source>
        <dbReference type="PROSITE-ProRule" id="PRU00339"/>
    </source>
</evidence>
<dbReference type="PANTHER" id="PTHR41523:SF8">
    <property type="entry name" value="ETHYLENE RESPONSE SENSOR PROTEIN"/>
    <property type="match status" value="1"/>
</dbReference>
<dbReference type="InterPro" id="IPR011495">
    <property type="entry name" value="Sig_transdc_His_kin_sub2_dim/P"/>
</dbReference>
<dbReference type="Gene3D" id="1.25.40.10">
    <property type="entry name" value="Tetratricopeptide repeat domain"/>
    <property type="match status" value="2"/>
</dbReference>
<feature type="domain" description="Histidine kinase/HSP90-like ATPase" evidence="12">
    <location>
        <begin position="532"/>
        <end position="627"/>
    </location>
</feature>
<keyword evidence="14" id="KW-1185">Reference proteome</keyword>
<feature type="repeat" description="TPR" evidence="8">
    <location>
        <begin position="241"/>
        <end position="274"/>
    </location>
</feature>
<dbReference type="AlphaFoldDB" id="A0A328WQN0"/>
<keyword evidence="5" id="KW-0547">Nucleotide-binding</keyword>
<dbReference type="InterPro" id="IPR003594">
    <property type="entry name" value="HATPase_dom"/>
</dbReference>
<evidence type="ECO:0000313" key="13">
    <source>
        <dbReference type="EMBL" id="RAR48433.1"/>
    </source>
</evidence>
<dbReference type="Pfam" id="PF13374">
    <property type="entry name" value="TPR_10"/>
    <property type="match status" value="1"/>
</dbReference>
<keyword evidence="11" id="KW-0732">Signal</keyword>
<dbReference type="Gene3D" id="3.30.565.10">
    <property type="entry name" value="Histidine kinase-like ATPase, C-terminal domain"/>
    <property type="match status" value="1"/>
</dbReference>
<organism evidence="13 14">
    <name type="scientific">Flavobacterium lacus</name>
    <dbReference type="NCBI Taxonomy" id="1353778"/>
    <lineage>
        <taxon>Bacteria</taxon>
        <taxon>Pseudomonadati</taxon>
        <taxon>Bacteroidota</taxon>
        <taxon>Flavobacteriia</taxon>
        <taxon>Flavobacteriales</taxon>
        <taxon>Flavobacteriaceae</taxon>
        <taxon>Flavobacterium</taxon>
    </lineage>
</organism>
<dbReference type="EMBL" id="QLSV01000005">
    <property type="protein sequence ID" value="RAR48433.1"/>
    <property type="molecule type" value="Genomic_DNA"/>
</dbReference>
<dbReference type="Gene3D" id="3.30.450.20">
    <property type="entry name" value="PAS domain"/>
    <property type="match status" value="1"/>
</dbReference>
<comment type="catalytic activity">
    <reaction evidence="1">
        <text>ATP + protein L-histidine = ADP + protein N-phospho-L-histidine.</text>
        <dbReference type="EC" id="2.7.13.3"/>
    </reaction>
</comment>
<dbReference type="SMART" id="SM00028">
    <property type="entry name" value="TPR"/>
    <property type="match status" value="6"/>
</dbReference>
<feature type="coiled-coil region" evidence="9">
    <location>
        <begin position="17"/>
        <end position="44"/>
    </location>
</feature>
<name>A0A328WQN0_9FLAO</name>
<dbReference type="GO" id="GO:0005524">
    <property type="term" value="F:ATP binding"/>
    <property type="evidence" value="ECO:0007669"/>
    <property type="project" value="UniProtKB-KW"/>
</dbReference>
<proteinExistence type="predicted"/>
<evidence type="ECO:0000256" key="11">
    <source>
        <dbReference type="SAM" id="SignalP"/>
    </source>
</evidence>
<dbReference type="Proteomes" id="UP000249518">
    <property type="component" value="Unassembled WGS sequence"/>
</dbReference>
<keyword evidence="4" id="KW-0808">Transferase</keyword>
<feature type="transmembrane region" description="Helical" evidence="10">
    <location>
        <begin position="391"/>
        <end position="414"/>
    </location>
</feature>
<evidence type="ECO:0000256" key="2">
    <source>
        <dbReference type="ARBA" id="ARBA00012438"/>
    </source>
</evidence>
<keyword evidence="3" id="KW-0597">Phosphoprotein</keyword>
<keyword evidence="9" id="KW-0175">Coiled coil</keyword>
<dbReference type="SUPFAM" id="SSF48452">
    <property type="entry name" value="TPR-like"/>
    <property type="match status" value="2"/>
</dbReference>
<evidence type="ECO:0000259" key="12">
    <source>
        <dbReference type="SMART" id="SM00387"/>
    </source>
</evidence>
<dbReference type="InterPro" id="IPR011990">
    <property type="entry name" value="TPR-like_helical_dom_sf"/>
</dbReference>
<keyword evidence="10" id="KW-1133">Transmembrane helix</keyword>
<protein>
    <recommendedName>
        <fullName evidence="2">histidine kinase</fullName>
        <ecNumber evidence="2">2.7.13.3</ecNumber>
    </recommendedName>
</protein>
<keyword evidence="10" id="KW-0812">Transmembrane</keyword>
<dbReference type="GO" id="GO:0004673">
    <property type="term" value="F:protein histidine kinase activity"/>
    <property type="evidence" value="ECO:0007669"/>
    <property type="project" value="UniProtKB-EC"/>
</dbReference>
<reference evidence="13 14" key="1">
    <citation type="submission" date="2018-06" db="EMBL/GenBank/DDBJ databases">
        <title>Genomic Encyclopedia of Type Strains, Phase III (KMG-III): the genomes of soil and plant-associated and newly described type strains.</title>
        <authorList>
            <person name="Whitman W."/>
        </authorList>
    </citation>
    <scope>NUCLEOTIDE SEQUENCE [LARGE SCALE GENOMIC DNA]</scope>
    <source>
        <strain evidence="13 14">CGMCC 1.12504</strain>
    </source>
</reference>
<accession>A0A328WQN0</accession>
<evidence type="ECO:0000256" key="7">
    <source>
        <dbReference type="ARBA" id="ARBA00022840"/>
    </source>
</evidence>
<dbReference type="Pfam" id="PF02518">
    <property type="entry name" value="HATPase_c"/>
    <property type="match status" value="1"/>
</dbReference>
<comment type="caution">
    <text evidence="13">The sequence shown here is derived from an EMBL/GenBank/DDBJ whole genome shotgun (WGS) entry which is preliminary data.</text>
</comment>
<keyword evidence="6 13" id="KW-0418">Kinase</keyword>
<evidence type="ECO:0000256" key="1">
    <source>
        <dbReference type="ARBA" id="ARBA00000085"/>
    </source>
</evidence>
<dbReference type="Pfam" id="PF13424">
    <property type="entry name" value="TPR_12"/>
    <property type="match status" value="1"/>
</dbReference>
<dbReference type="InterPro" id="IPR036890">
    <property type="entry name" value="HATPase_C_sf"/>
</dbReference>
<evidence type="ECO:0000256" key="3">
    <source>
        <dbReference type="ARBA" id="ARBA00022553"/>
    </source>
</evidence>
<evidence type="ECO:0000256" key="10">
    <source>
        <dbReference type="SAM" id="Phobius"/>
    </source>
</evidence>
<dbReference type="Pfam" id="PF07568">
    <property type="entry name" value="HisKA_2"/>
    <property type="match status" value="1"/>
</dbReference>
<dbReference type="SUPFAM" id="SSF55874">
    <property type="entry name" value="ATPase domain of HSP90 chaperone/DNA topoisomerase II/histidine kinase"/>
    <property type="match status" value="1"/>
</dbReference>
<feature type="repeat" description="TPR" evidence="8">
    <location>
        <begin position="321"/>
        <end position="354"/>
    </location>
</feature>